<accession>A0A0K8SDY2</accession>
<dbReference type="PANTHER" id="PTHR19303">
    <property type="entry name" value="TRANSPOSON"/>
    <property type="match status" value="1"/>
</dbReference>
<dbReference type="PANTHER" id="PTHR19303:SF74">
    <property type="entry name" value="POGO TRANSPOSABLE ELEMENT WITH KRAB DOMAIN"/>
    <property type="match status" value="1"/>
</dbReference>
<dbReference type="EMBL" id="GBRD01014487">
    <property type="protein sequence ID" value="JAG51339.1"/>
    <property type="molecule type" value="Transcribed_RNA"/>
</dbReference>
<dbReference type="SUPFAM" id="SSF46689">
    <property type="entry name" value="Homeodomain-like"/>
    <property type="match status" value="1"/>
</dbReference>
<dbReference type="InterPro" id="IPR009057">
    <property type="entry name" value="Homeodomain-like_sf"/>
</dbReference>
<protein>
    <recommendedName>
        <fullName evidence="2">DDE-1 domain-containing protein</fullName>
    </recommendedName>
</protein>
<dbReference type="InterPro" id="IPR050863">
    <property type="entry name" value="CenT-Element_Derived"/>
</dbReference>
<evidence type="ECO:0000259" key="2">
    <source>
        <dbReference type="Pfam" id="PF03184"/>
    </source>
</evidence>
<dbReference type="InterPro" id="IPR004875">
    <property type="entry name" value="DDE_SF_endonuclease_dom"/>
</dbReference>
<name>A0A0K8SDY2_LYGHE</name>
<evidence type="ECO:0000313" key="3">
    <source>
        <dbReference type="EMBL" id="JAG51339.1"/>
    </source>
</evidence>
<dbReference type="InterPro" id="IPR036397">
    <property type="entry name" value="RNaseH_sf"/>
</dbReference>
<dbReference type="Pfam" id="PF03184">
    <property type="entry name" value="DDE_1"/>
    <property type="match status" value="1"/>
</dbReference>
<proteinExistence type="predicted"/>
<comment type="subcellular location">
    <subcellularLocation>
        <location evidence="1">Nucleus</location>
    </subcellularLocation>
</comment>
<dbReference type="GO" id="GO:0003677">
    <property type="term" value="F:DNA binding"/>
    <property type="evidence" value="ECO:0007669"/>
    <property type="project" value="TreeGrafter"/>
</dbReference>
<reference evidence="3" key="1">
    <citation type="submission" date="2014-09" db="EMBL/GenBank/DDBJ databases">
        <authorList>
            <person name="Magalhaes I.L.F."/>
            <person name="Oliveira U."/>
            <person name="Santos F.R."/>
            <person name="Vidigal T.H.D.A."/>
            <person name="Brescovit A.D."/>
            <person name="Santos A.J."/>
        </authorList>
    </citation>
    <scope>NUCLEOTIDE SEQUENCE</scope>
</reference>
<organism evidence="3">
    <name type="scientific">Lygus hesperus</name>
    <name type="common">Western plant bug</name>
    <dbReference type="NCBI Taxonomy" id="30085"/>
    <lineage>
        <taxon>Eukaryota</taxon>
        <taxon>Metazoa</taxon>
        <taxon>Ecdysozoa</taxon>
        <taxon>Arthropoda</taxon>
        <taxon>Hexapoda</taxon>
        <taxon>Insecta</taxon>
        <taxon>Pterygota</taxon>
        <taxon>Neoptera</taxon>
        <taxon>Paraneoptera</taxon>
        <taxon>Hemiptera</taxon>
        <taxon>Heteroptera</taxon>
        <taxon>Panheteroptera</taxon>
        <taxon>Cimicomorpha</taxon>
        <taxon>Miridae</taxon>
        <taxon>Mirini</taxon>
        <taxon>Lygus</taxon>
    </lineage>
</organism>
<dbReference type="AlphaFoldDB" id="A0A0K8SDY2"/>
<dbReference type="Gene3D" id="3.30.420.10">
    <property type="entry name" value="Ribonuclease H-like superfamily/Ribonuclease H"/>
    <property type="match status" value="1"/>
</dbReference>
<dbReference type="GO" id="GO:0005634">
    <property type="term" value="C:nucleus"/>
    <property type="evidence" value="ECO:0007669"/>
    <property type="project" value="UniProtKB-SubCell"/>
</dbReference>
<feature type="domain" description="DDE-1" evidence="2">
    <location>
        <begin position="238"/>
        <end position="361"/>
    </location>
</feature>
<evidence type="ECO:0000256" key="1">
    <source>
        <dbReference type="ARBA" id="ARBA00004123"/>
    </source>
</evidence>
<sequence length="364" mass="41361">MFQMPRNYVKKVGGRPYRNYSDCYLQEVLNLVRSKQLSIREAMKRYGIHRNVISNKLKQSPSTPQNLVSEPLDSPEVPSLGSNNILVYSSRKPGGQTALSSAEEEVICSHLIALASFGFPVTGRELRFLVQSYLNRIDREIKYFRSNLPGRDWTNLFLERHRDKLSVRMSQSVSRARAGLDQDTINNFFDNLAQELAGVPPENLWNYDESNLQDDPGSSKVIVKRGCKHPEIVKNSTKASISIMVCGNAVGTIAPVYVTYKAKNLYPTWVEGGPPGTRFNRSKSGWFDGRIFEDWFQFTMLPILRRQTGTKILLGDNVSSHLSSHVLNLCQQNDVRFIALPPNSTHMLQPLDVAFFGPMKRFWQ</sequence>